<reference evidence="1 2" key="1">
    <citation type="submission" date="2023-11" db="EMBL/GenBank/DDBJ databases">
        <title>MicrobeMod: A computational toolkit for identifying prokaryotic methylation and restriction-modification with nanopore sequencing.</title>
        <authorList>
            <person name="Crits-Christoph A."/>
            <person name="Kang S.C."/>
            <person name="Lee H."/>
            <person name="Ostrov N."/>
        </authorList>
    </citation>
    <scope>NUCLEOTIDE SEQUENCE [LARGE SCALE GENOMIC DNA]</scope>
    <source>
        <strain evidence="1 2">ATCC 25935</strain>
    </source>
</reference>
<name>A0ABZ0Y4B5_9BURK</name>
<organism evidence="1 2">
    <name type="scientific">Duganella zoogloeoides</name>
    <dbReference type="NCBI Taxonomy" id="75659"/>
    <lineage>
        <taxon>Bacteria</taxon>
        <taxon>Pseudomonadati</taxon>
        <taxon>Pseudomonadota</taxon>
        <taxon>Betaproteobacteria</taxon>
        <taxon>Burkholderiales</taxon>
        <taxon>Oxalobacteraceae</taxon>
        <taxon>Telluria group</taxon>
        <taxon>Duganella</taxon>
    </lineage>
</organism>
<dbReference type="Proteomes" id="UP001326110">
    <property type="component" value="Chromosome"/>
</dbReference>
<evidence type="ECO:0008006" key="3">
    <source>
        <dbReference type="Google" id="ProtNLM"/>
    </source>
</evidence>
<sequence length="496" mass="53233">MTDEQFMAWLKNPAAVRMVLIEAEVNVAGAEVTRYIASREYVTGPADLPANTVYLPLAKGGLAFTEQVSLTGEASLSSGDIELDNGDGALDSWLGDVWRNRRIRAWSGDPAWPRAEFRLVFDGIVDDVGSSSRDTVNLVLRDKLQRLNTPISEAKLGGTSPNKDAVLPIPFGACSNVTPLLKNPGTLEYGFGCQVEGIMGGIEYGSEARYNGKPVAIDANFAAGSFKLLLNPNGNTITCSVLGDNGSGYAPRIAPLVRRIATAYGKPGDRFTDADLDLTNLAAFDAAHTQPVGLYVADRINQALAIQQLAASVGAQAVMSATGQLRLIQIALPARGVPVEIGPDQMLANSLRPAERLPVVAAVKIAFDRNYTVQTGLAAGLLPWHADLYATEWLTETVVDEAVQARYRLTDDPVQIETCLKTRADARGEAQRRLALRSVPRTIYELDGEPELAVLQLGAPVVLRDDRWGLAAGAPGVVVMMQRNWLTGRVTVGVMV</sequence>
<keyword evidence="2" id="KW-1185">Reference proteome</keyword>
<dbReference type="RefSeq" id="WP_019920908.1">
    <property type="nucleotide sequence ID" value="NZ_CP140152.1"/>
</dbReference>
<protein>
    <recommendedName>
        <fullName evidence="3">DUF4815 domain-containing protein</fullName>
    </recommendedName>
</protein>
<accession>A0ABZ0Y4B5</accession>
<dbReference type="EMBL" id="CP140152">
    <property type="protein sequence ID" value="WQH06897.1"/>
    <property type="molecule type" value="Genomic_DNA"/>
</dbReference>
<dbReference type="GeneID" id="43162722"/>
<evidence type="ECO:0000313" key="1">
    <source>
        <dbReference type="EMBL" id="WQH06897.1"/>
    </source>
</evidence>
<gene>
    <name evidence="1" type="ORF">SR858_11365</name>
</gene>
<evidence type="ECO:0000313" key="2">
    <source>
        <dbReference type="Proteomes" id="UP001326110"/>
    </source>
</evidence>
<proteinExistence type="predicted"/>